<dbReference type="Proteomes" id="UP000193427">
    <property type="component" value="Chromosome"/>
</dbReference>
<dbReference type="RefSeq" id="WP_085749529.1">
    <property type="nucleotide sequence ID" value="NZ_BSPR01000002.1"/>
</dbReference>
<sequence length="207" mass="21946">MTPFDHPFATLLLWVAGIALAAYLITWTWMTLLRTLCPPAGRRKEPGPGAGFGFAIAWLVTAVMLPWLWGRGVTLLAAVQSVPAQLEIAGLVSHGRPGGGNCSITIFRLSDSTVARVQRLGLSSLADVTEGRASHGRRLPDWGTVHARYIDDDSAVNAIHCIGHGADLLRAVAPGIVHTGGFHAADVVHQLVLVPATGLLMVGQKID</sequence>
<dbReference type="OrthoDB" id="8635520at2"/>
<keyword evidence="2" id="KW-1185">Reference proteome</keyword>
<dbReference type="STRING" id="946333.A4W93_04735"/>
<dbReference type="KEGG" id="rgu:A4W93_04735"/>
<evidence type="ECO:0000313" key="1">
    <source>
        <dbReference type="EMBL" id="ARN19273.1"/>
    </source>
</evidence>
<dbReference type="EMBL" id="CP015118">
    <property type="protein sequence ID" value="ARN19273.1"/>
    <property type="molecule type" value="Genomic_DNA"/>
</dbReference>
<dbReference type="AlphaFoldDB" id="A0A1W6L4T3"/>
<protein>
    <submittedName>
        <fullName evidence="1">Uncharacterized protein</fullName>
    </submittedName>
</protein>
<reference evidence="1 2" key="1">
    <citation type="submission" date="2016-04" db="EMBL/GenBank/DDBJ databases">
        <title>Complete genome sequence of natural rubber-degrading, novel Gram-negative bacterium, Rhizobacter gummiphilus strain NS21.</title>
        <authorList>
            <person name="Tabata M."/>
            <person name="Kasai D."/>
            <person name="Fukuda M."/>
        </authorList>
    </citation>
    <scope>NUCLEOTIDE SEQUENCE [LARGE SCALE GENOMIC DNA]</scope>
    <source>
        <strain evidence="1 2">NS21</strain>
    </source>
</reference>
<proteinExistence type="predicted"/>
<accession>A0A1W6L4T3</accession>
<evidence type="ECO:0000313" key="2">
    <source>
        <dbReference type="Proteomes" id="UP000193427"/>
    </source>
</evidence>
<name>A0A1W6L4T3_9BURK</name>
<gene>
    <name evidence="1" type="ORF">A4W93_04735</name>
</gene>
<organism evidence="1 2">
    <name type="scientific">Piscinibacter gummiphilus</name>
    <dbReference type="NCBI Taxonomy" id="946333"/>
    <lineage>
        <taxon>Bacteria</taxon>
        <taxon>Pseudomonadati</taxon>
        <taxon>Pseudomonadota</taxon>
        <taxon>Betaproteobacteria</taxon>
        <taxon>Burkholderiales</taxon>
        <taxon>Sphaerotilaceae</taxon>
        <taxon>Piscinibacter</taxon>
    </lineage>
</organism>